<keyword evidence="12" id="KW-1133">Transmembrane helix</keyword>
<dbReference type="PRINTS" id="PR00385">
    <property type="entry name" value="P450"/>
</dbReference>
<name>A0AAE0PP19_SORBR</name>
<dbReference type="SUPFAM" id="SSF48264">
    <property type="entry name" value="Cytochrome P450"/>
    <property type="match status" value="1"/>
</dbReference>
<dbReference type="GO" id="GO:0016705">
    <property type="term" value="F:oxidoreductase activity, acting on paired donors, with incorporation or reduction of molecular oxygen"/>
    <property type="evidence" value="ECO:0007669"/>
    <property type="project" value="InterPro"/>
</dbReference>
<evidence type="ECO:0000256" key="8">
    <source>
        <dbReference type="ARBA" id="ARBA00023033"/>
    </source>
</evidence>
<protein>
    <submittedName>
        <fullName evidence="13">Cytochrome P450</fullName>
    </submittedName>
</protein>
<feature type="binding site" description="axial binding residue" evidence="10">
    <location>
        <position position="476"/>
    </location>
    <ligand>
        <name>heme</name>
        <dbReference type="ChEBI" id="CHEBI:30413"/>
    </ligand>
    <ligandPart>
        <name>Fe</name>
        <dbReference type="ChEBI" id="CHEBI:18248"/>
    </ligandPart>
</feature>
<dbReference type="AlphaFoldDB" id="A0AAE0PP19"/>
<keyword evidence="14" id="KW-1185">Reference proteome</keyword>
<dbReference type="Pfam" id="PF00067">
    <property type="entry name" value="p450"/>
    <property type="match status" value="1"/>
</dbReference>
<dbReference type="CDD" id="cd11062">
    <property type="entry name" value="CYP58-like"/>
    <property type="match status" value="1"/>
</dbReference>
<keyword evidence="9" id="KW-0045">Antibiotic biosynthesis</keyword>
<dbReference type="GO" id="GO:0017000">
    <property type="term" value="P:antibiotic biosynthetic process"/>
    <property type="evidence" value="ECO:0007669"/>
    <property type="project" value="UniProtKB-KW"/>
</dbReference>
<dbReference type="InterPro" id="IPR002401">
    <property type="entry name" value="Cyt_P450_E_grp-I"/>
</dbReference>
<keyword evidence="4 10" id="KW-0349">Heme</keyword>
<evidence type="ECO:0000256" key="10">
    <source>
        <dbReference type="PIRSR" id="PIRSR602401-1"/>
    </source>
</evidence>
<dbReference type="PANTHER" id="PTHR24305">
    <property type="entry name" value="CYTOCHROME P450"/>
    <property type="match status" value="1"/>
</dbReference>
<dbReference type="Proteomes" id="UP001281003">
    <property type="component" value="Unassembled WGS sequence"/>
</dbReference>
<organism evidence="13 14">
    <name type="scientific">Sordaria brevicollis</name>
    <dbReference type="NCBI Taxonomy" id="83679"/>
    <lineage>
        <taxon>Eukaryota</taxon>
        <taxon>Fungi</taxon>
        <taxon>Dikarya</taxon>
        <taxon>Ascomycota</taxon>
        <taxon>Pezizomycotina</taxon>
        <taxon>Sordariomycetes</taxon>
        <taxon>Sordariomycetidae</taxon>
        <taxon>Sordariales</taxon>
        <taxon>Sordariaceae</taxon>
        <taxon>Sordaria</taxon>
    </lineage>
</organism>
<keyword evidence="12" id="KW-0472">Membrane</keyword>
<reference evidence="13" key="1">
    <citation type="journal article" date="2023" name="Mol. Phylogenet. Evol.">
        <title>Genome-scale phylogeny and comparative genomics of the fungal order Sordariales.</title>
        <authorList>
            <person name="Hensen N."/>
            <person name="Bonometti L."/>
            <person name="Westerberg I."/>
            <person name="Brannstrom I.O."/>
            <person name="Guillou S."/>
            <person name="Cros-Aarteil S."/>
            <person name="Calhoun S."/>
            <person name="Haridas S."/>
            <person name="Kuo A."/>
            <person name="Mondo S."/>
            <person name="Pangilinan J."/>
            <person name="Riley R."/>
            <person name="LaButti K."/>
            <person name="Andreopoulos B."/>
            <person name="Lipzen A."/>
            <person name="Chen C."/>
            <person name="Yan M."/>
            <person name="Daum C."/>
            <person name="Ng V."/>
            <person name="Clum A."/>
            <person name="Steindorff A."/>
            <person name="Ohm R.A."/>
            <person name="Martin F."/>
            <person name="Silar P."/>
            <person name="Natvig D.O."/>
            <person name="Lalanne C."/>
            <person name="Gautier V."/>
            <person name="Ament-Velasquez S.L."/>
            <person name="Kruys A."/>
            <person name="Hutchinson M.I."/>
            <person name="Powell A.J."/>
            <person name="Barry K."/>
            <person name="Miller A.N."/>
            <person name="Grigoriev I.V."/>
            <person name="Debuchy R."/>
            <person name="Gladieux P."/>
            <person name="Hiltunen Thoren M."/>
            <person name="Johannesson H."/>
        </authorList>
    </citation>
    <scope>NUCLEOTIDE SEQUENCE</scope>
    <source>
        <strain evidence="13">FGSC 1904</strain>
    </source>
</reference>
<dbReference type="InterPro" id="IPR017972">
    <property type="entry name" value="Cyt_P450_CS"/>
</dbReference>
<gene>
    <name evidence="13" type="ORF">B0T20DRAFT_17562</name>
</gene>
<dbReference type="Gene3D" id="1.10.630.10">
    <property type="entry name" value="Cytochrome P450"/>
    <property type="match status" value="1"/>
</dbReference>
<comment type="pathway">
    <text evidence="2">Antibiotic biosynthesis.</text>
</comment>
<feature type="transmembrane region" description="Helical" evidence="12">
    <location>
        <begin position="12"/>
        <end position="30"/>
    </location>
</feature>
<evidence type="ECO:0000313" key="13">
    <source>
        <dbReference type="EMBL" id="KAK3403125.1"/>
    </source>
</evidence>
<evidence type="ECO:0000256" key="12">
    <source>
        <dbReference type="SAM" id="Phobius"/>
    </source>
</evidence>
<dbReference type="InterPro" id="IPR050121">
    <property type="entry name" value="Cytochrome_P450_monoxygenase"/>
</dbReference>
<dbReference type="GO" id="GO:0004497">
    <property type="term" value="F:monooxygenase activity"/>
    <property type="evidence" value="ECO:0007669"/>
    <property type="project" value="UniProtKB-KW"/>
</dbReference>
<dbReference type="GO" id="GO:0005506">
    <property type="term" value="F:iron ion binding"/>
    <property type="evidence" value="ECO:0007669"/>
    <property type="project" value="InterPro"/>
</dbReference>
<accession>A0AAE0PP19</accession>
<dbReference type="PROSITE" id="PS00086">
    <property type="entry name" value="CYTOCHROME_P450"/>
    <property type="match status" value="1"/>
</dbReference>
<comment type="caution">
    <text evidence="13">The sequence shown here is derived from an EMBL/GenBank/DDBJ whole genome shotgun (WGS) entry which is preliminary data.</text>
</comment>
<evidence type="ECO:0000256" key="2">
    <source>
        <dbReference type="ARBA" id="ARBA00004792"/>
    </source>
</evidence>
<evidence type="ECO:0000256" key="1">
    <source>
        <dbReference type="ARBA" id="ARBA00001971"/>
    </source>
</evidence>
<sequence>MTLLADLLPVVTWSHVAAVAAIFYVSRILYRLTFHPLAKFPGPKLAAITTWYEFYYDVIQEGQYTFKIGELHKQYGPIIRISPHELHISDPSYFEKLYRNDGRWDKWDWAYVAHGRGLDTAISAPDHYLHKTIRQPLSPFFSKANVGRKLDLVRKHLDKLENIMSRKAAANQEFDLGAAISAWARDVSNEFIMGKCYDNLDKDDFDKDFTTLVTDNGRLWRANKHLPFLRLAFSLPWDFMIMVGDKGVKNVFSNLKTTYRDTKAIIDAHLSSQSLSSSPKFPSTENVPTNTIINEILSSTSLPPSLKSLDRIHQDIVVITAAGFETTASTLRLIIYHLFTTPTILTRLRSEITSHFPNFSGSDPSTYEYRELEQLPYLTAICMEGLRLSPALASRMQRIAPDRELIFPEGGKGKEWTIPRGTPVGMTQILMHWDESIYGKDAREFNPERWMDEDFKKRVAGGERMWAPFSRGSRNCLGMHLAWAELYLCIATLAMHFDLEFPGHTAEDFEAAIDSFVILTKSRGELRTVAHVRG</sequence>
<dbReference type="InterPro" id="IPR036396">
    <property type="entry name" value="Cyt_P450_sf"/>
</dbReference>
<keyword evidence="6 11" id="KW-0560">Oxidoreductase</keyword>
<evidence type="ECO:0000256" key="11">
    <source>
        <dbReference type="RuleBase" id="RU000461"/>
    </source>
</evidence>
<evidence type="ECO:0000256" key="9">
    <source>
        <dbReference type="ARBA" id="ARBA00023194"/>
    </source>
</evidence>
<dbReference type="EMBL" id="JAUTDP010000001">
    <property type="protein sequence ID" value="KAK3403125.1"/>
    <property type="molecule type" value="Genomic_DNA"/>
</dbReference>
<reference evidence="13" key="2">
    <citation type="submission" date="2023-07" db="EMBL/GenBank/DDBJ databases">
        <authorList>
            <consortium name="Lawrence Berkeley National Laboratory"/>
            <person name="Haridas S."/>
            <person name="Hensen N."/>
            <person name="Bonometti L."/>
            <person name="Westerberg I."/>
            <person name="Brannstrom I.O."/>
            <person name="Guillou S."/>
            <person name="Cros-Aarteil S."/>
            <person name="Calhoun S."/>
            <person name="Kuo A."/>
            <person name="Mondo S."/>
            <person name="Pangilinan J."/>
            <person name="Riley R."/>
            <person name="LaButti K."/>
            <person name="Andreopoulos B."/>
            <person name="Lipzen A."/>
            <person name="Chen C."/>
            <person name="Yanf M."/>
            <person name="Daum C."/>
            <person name="Ng V."/>
            <person name="Clum A."/>
            <person name="Steindorff A."/>
            <person name="Ohm R."/>
            <person name="Martin F."/>
            <person name="Silar P."/>
            <person name="Natvig D."/>
            <person name="Lalanne C."/>
            <person name="Gautier V."/>
            <person name="Ament-velasquez S.L."/>
            <person name="Kruys A."/>
            <person name="Hutchinson M.I."/>
            <person name="Powell A.J."/>
            <person name="Barry K."/>
            <person name="Miller A.N."/>
            <person name="Grigoriev I.V."/>
            <person name="Debuchy R."/>
            <person name="Gladieux P."/>
            <person name="Thoren M.H."/>
            <person name="Johannesson H."/>
        </authorList>
    </citation>
    <scope>NUCLEOTIDE SEQUENCE</scope>
    <source>
        <strain evidence="13">FGSC 1904</strain>
    </source>
</reference>
<dbReference type="GO" id="GO:0020037">
    <property type="term" value="F:heme binding"/>
    <property type="evidence" value="ECO:0007669"/>
    <property type="project" value="InterPro"/>
</dbReference>
<keyword evidence="8 11" id="KW-0503">Monooxygenase</keyword>
<dbReference type="PANTHER" id="PTHR24305:SF157">
    <property type="entry name" value="N-ACETYLTRYPTOPHAN 6-HYDROXYLASE IVOC-RELATED"/>
    <property type="match status" value="1"/>
</dbReference>
<evidence type="ECO:0000256" key="7">
    <source>
        <dbReference type="ARBA" id="ARBA00023004"/>
    </source>
</evidence>
<evidence type="ECO:0000256" key="3">
    <source>
        <dbReference type="ARBA" id="ARBA00010617"/>
    </source>
</evidence>
<dbReference type="PRINTS" id="PR00463">
    <property type="entry name" value="EP450I"/>
</dbReference>
<proteinExistence type="inferred from homology"/>
<evidence type="ECO:0000256" key="5">
    <source>
        <dbReference type="ARBA" id="ARBA00022723"/>
    </source>
</evidence>
<dbReference type="InterPro" id="IPR001128">
    <property type="entry name" value="Cyt_P450"/>
</dbReference>
<keyword evidence="7 10" id="KW-0408">Iron</keyword>
<evidence type="ECO:0000256" key="4">
    <source>
        <dbReference type="ARBA" id="ARBA00022617"/>
    </source>
</evidence>
<comment type="cofactor">
    <cofactor evidence="1 10">
        <name>heme</name>
        <dbReference type="ChEBI" id="CHEBI:30413"/>
    </cofactor>
</comment>
<keyword evidence="12" id="KW-0812">Transmembrane</keyword>
<comment type="similarity">
    <text evidence="3 11">Belongs to the cytochrome P450 family.</text>
</comment>
<keyword evidence="5 10" id="KW-0479">Metal-binding</keyword>
<evidence type="ECO:0000313" key="14">
    <source>
        <dbReference type="Proteomes" id="UP001281003"/>
    </source>
</evidence>
<evidence type="ECO:0000256" key="6">
    <source>
        <dbReference type="ARBA" id="ARBA00023002"/>
    </source>
</evidence>